<dbReference type="InterPro" id="IPR029058">
    <property type="entry name" value="AB_hydrolase_fold"/>
</dbReference>
<dbReference type="RefSeq" id="WP_089921334.1">
    <property type="nucleotide sequence ID" value="NZ_FOBB01000015.1"/>
</dbReference>
<dbReference type="PANTHER" id="PTHR11487:SF0">
    <property type="entry name" value="S-ACYL FATTY ACID SYNTHASE THIOESTERASE, MEDIUM CHAIN"/>
    <property type="match status" value="1"/>
</dbReference>
<dbReference type="PANTHER" id="PTHR11487">
    <property type="entry name" value="THIOESTERASE"/>
    <property type="match status" value="1"/>
</dbReference>
<dbReference type="InterPro" id="IPR001031">
    <property type="entry name" value="Thioesterase"/>
</dbReference>
<keyword evidence="4" id="KW-1185">Reference proteome</keyword>
<evidence type="ECO:0000256" key="1">
    <source>
        <dbReference type="ARBA" id="ARBA00007169"/>
    </source>
</evidence>
<dbReference type="Pfam" id="PF00975">
    <property type="entry name" value="Thioesterase"/>
    <property type="match status" value="1"/>
</dbReference>
<dbReference type="GO" id="GO:0008610">
    <property type="term" value="P:lipid biosynthetic process"/>
    <property type="evidence" value="ECO:0007669"/>
    <property type="project" value="TreeGrafter"/>
</dbReference>
<evidence type="ECO:0000313" key="4">
    <source>
        <dbReference type="Proteomes" id="UP000198984"/>
    </source>
</evidence>
<proteinExistence type="inferred from homology"/>
<dbReference type="Proteomes" id="UP000198984">
    <property type="component" value="Unassembled WGS sequence"/>
</dbReference>
<organism evidence="3 4">
    <name type="scientific">Chitinophaga rupis</name>
    <dbReference type="NCBI Taxonomy" id="573321"/>
    <lineage>
        <taxon>Bacteria</taxon>
        <taxon>Pseudomonadati</taxon>
        <taxon>Bacteroidota</taxon>
        <taxon>Chitinophagia</taxon>
        <taxon>Chitinophagales</taxon>
        <taxon>Chitinophagaceae</taxon>
        <taxon>Chitinophaga</taxon>
    </lineage>
</organism>
<dbReference type="EMBL" id="FOBB01000015">
    <property type="protein sequence ID" value="SEN91059.1"/>
    <property type="molecule type" value="Genomic_DNA"/>
</dbReference>
<dbReference type="Gene3D" id="3.40.50.1820">
    <property type="entry name" value="alpha/beta hydrolase"/>
    <property type="match status" value="1"/>
</dbReference>
<name>A0A1H8KDG8_9BACT</name>
<sequence>MKKINLFCLPFAGGSKYAYRSYMANATPLLQVEPLELPGRGTRYHEPLLKDAHEMAMDVFKQIEHRLHEPYAIYGHSMGTIITFLLAKIIRSKRLPPPLHLFLTGAGGPTTINKSGEIRYLLPTDAFFAKIKEMGGIDNEILDNPDMTRFFEPILRADFQVVETYRHQPDMPLDIPITVVIGTGEKATREDALTWQLETTAPVEVRQLPGNHFFIFDFPSDIMQLITHQLTLKFINNEQTANLPQA</sequence>
<protein>
    <submittedName>
        <fullName evidence="3">Surfactin synthase thioesterase subunit</fullName>
    </submittedName>
</protein>
<dbReference type="InterPro" id="IPR012223">
    <property type="entry name" value="TEII"/>
</dbReference>
<feature type="domain" description="Thioesterase" evidence="2">
    <location>
        <begin position="6"/>
        <end position="226"/>
    </location>
</feature>
<evidence type="ECO:0000259" key="2">
    <source>
        <dbReference type="Pfam" id="PF00975"/>
    </source>
</evidence>
<dbReference type="SUPFAM" id="SSF53474">
    <property type="entry name" value="alpha/beta-Hydrolases"/>
    <property type="match status" value="1"/>
</dbReference>
<dbReference type="OrthoDB" id="2213423at2"/>
<gene>
    <name evidence="3" type="ORF">SAMN04488505_11510</name>
</gene>
<accession>A0A1H8KDG8</accession>
<comment type="similarity">
    <text evidence="1">Belongs to the thioesterase family.</text>
</comment>
<dbReference type="STRING" id="573321.SAMN04488505_11510"/>
<dbReference type="AlphaFoldDB" id="A0A1H8KDG8"/>
<reference evidence="3 4" key="1">
    <citation type="submission" date="2016-10" db="EMBL/GenBank/DDBJ databases">
        <authorList>
            <person name="de Groot N.N."/>
        </authorList>
    </citation>
    <scope>NUCLEOTIDE SEQUENCE [LARGE SCALE GENOMIC DNA]</scope>
    <source>
        <strain evidence="3 4">DSM 21039</strain>
    </source>
</reference>
<evidence type="ECO:0000313" key="3">
    <source>
        <dbReference type="EMBL" id="SEN91059.1"/>
    </source>
</evidence>